<dbReference type="AlphaFoldDB" id="A0AAV3XXM4"/>
<proteinExistence type="predicted"/>
<dbReference type="Proteomes" id="UP000735302">
    <property type="component" value="Unassembled WGS sequence"/>
</dbReference>
<organism evidence="1 2">
    <name type="scientific">Plakobranchus ocellatus</name>
    <dbReference type="NCBI Taxonomy" id="259542"/>
    <lineage>
        <taxon>Eukaryota</taxon>
        <taxon>Metazoa</taxon>
        <taxon>Spiralia</taxon>
        <taxon>Lophotrochozoa</taxon>
        <taxon>Mollusca</taxon>
        <taxon>Gastropoda</taxon>
        <taxon>Heterobranchia</taxon>
        <taxon>Euthyneura</taxon>
        <taxon>Panpulmonata</taxon>
        <taxon>Sacoglossa</taxon>
        <taxon>Placobranchoidea</taxon>
        <taxon>Plakobranchidae</taxon>
        <taxon>Plakobranchus</taxon>
    </lineage>
</organism>
<comment type="caution">
    <text evidence="1">The sequence shown here is derived from an EMBL/GenBank/DDBJ whole genome shotgun (WGS) entry which is preliminary data.</text>
</comment>
<keyword evidence="2" id="KW-1185">Reference proteome</keyword>
<dbReference type="EMBL" id="BLXT01000273">
    <property type="protein sequence ID" value="GFN75585.1"/>
    <property type="molecule type" value="Genomic_DNA"/>
</dbReference>
<evidence type="ECO:0000313" key="1">
    <source>
        <dbReference type="EMBL" id="GFN75585.1"/>
    </source>
</evidence>
<sequence length="90" mass="10033">MLKIPKIETAFSKISDTYAKYDVEYTPPKPKKPKQHKYWVQLGVKTPQNDGNLLNEVTASTPVIHSGFNESETLLITDTASTPIPSSIDE</sequence>
<gene>
    <name evidence="1" type="ORF">PoB_000209100</name>
</gene>
<accession>A0AAV3XXM4</accession>
<evidence type="ECO:0000313" key="2">
    <source>
        <dbReference type="Proteomes" id="UP000735302"/>
    </source>
</evidence>
<name>A0AAV3XXM4_9GAST</name>
<protein>
    <submittedName>
        <fullName evidence="1">Uncharacterized protein</fullName>
    </submittedName>
</protein>
<reference evidence="1 2" key="1">
    <citation type="journal article" date="2021" name="Elife">
        <title>Chloroplast acquisition without the gene transfer in kleptoplastic sea slugs, Plakobranchus ocellatus.</title>
        <authorList>
            <person name="Maeda T."/>
            <person name="Takahashi S."/>
            <person name="Yoshida T."/>
            <person name="Shimamura S."/>
            <person name="Takaki Y."/>
            <person name="Nagai Y."/>
            <person name="Toyoda A."/>
            <person name="Suzuki Y."/>
            <person name="Arimoto A."/>
            <person name="Ishii H."/>
            <person name="Satoh N."/>
            <person name="Nishiyama T."/>
            <person name="Hasebe M."/>
            <person name="Maruyama T."/>
            <person name="Minagawa J."/>
            <person name="Obokata J."/>
            <person name="Shigenobu S."/>
        </authorList>
    </citation>
    <scope>NUCLEOTIDE SEQUENCE [LARGE SCALE GENOMIC DNA]</scope>
</reference>